<evidence type="ECO:0000256" key="5">
    <source>
        <dbReference type="ARBA" id="ARBA00022989"/>
    </source>
</evidence>
<dbReference type="Proteomes" id="UP000682403">
    <property type="component" value="Unassembled WGS sequence"/>
</dbReference>
<evidence type="ECO:0000256" key="7">
    <source>
        <dbReference type="SAM" id="Phobius"/>
    </source>
</evidence>
<keyword evidence="4 7" id="KW-0812">Transmembrane</keyword>
<feature type="transmembrane region" description="Helical" evidence="7">
    <location>
        <begin position="76"/>
        <end position="95"/>
    </location>
</feature>
<keyword evidence="6 7" id="KW-0472">Membrane</keyword>
<feature type="transmembrane region" description="Helical" evidence="7">
    <location>
        <begin position="47"/>
        <end position="64"/>
    </location>
</feature>
<dbReference type="InterPro" id="IPR032808">
    <property type="entry name" value="DoxX"/>
</dbReference>
<comment type="subcellular location">
    <subcellularLocation>
        <location evidence="1">Cell membrane</location>
        <topology evidence="1">Multi-pass membrane protein</topology>
    </subcellularLocation>
</comment>
<reference evidence="8 9" key="1">
    <citation type="submission" date="2021-04" db="EMBL/GenBank/DDBJ databases">
        <title>Metabacillus sp. strain KIGAM252 whole genome sequence.</title>
        <authorList>
            <person name="Seo M.-J."/>
            <person name="Cho E.-S."/>
            <person name="Hwang C.Y."/>
            <person name="Yoon D.J."/>
        </authorList>
    </citation>
    <scope>NUCLEOTIDE SEQUENCE [LARGE SCALE GENOMIC DNA]</scope>
    <source>
        <strain evidence="8 9">KIGAM252</strain>
    </source>
</reference>
<dbReference type="EMBL" id="JAGVRK010000001">
    <property type="protein sequence ID" value="MBS2967688.1"/>
    <property type="molecule type" value="Genomic_DNA"/>
</dbReference>
<dbReference type="PANTHER" id="PTHR33452">
    <property type="entry name" value="OXIDOREDUCTASE CATD-RELATED"/>
    <property type="match status" value="1"/>
</dbReference>
<evidence type="ECO:0000256" key="6">
    <source>
        <dbReference type="ARBA" id="ARBA00023136"/>
    </source>
</evidence>
<proteinExistence type="inferred from homology"/>
<comment type="caution">
    <text evidence="8">The sequence shown here is derived from an EMBL/GenBank/DDBJ whole genome shotgun (WGS) entry which is preliminary data.</text>
</comment>
<protein>
    <submittedName>
        <fullName evidence="8">DoxX family protein</fullName>
    </submittedName>
</protein>
<comment type="similarity">
    <text evidence="2">Belongs to the DoxX family.</text>
</comment>
<keyword evidence="5 7" id="KW-1133">Transmembrane helix</keyword>
<evidence type="ECO:0000256" key="1">
    <source>
        <dbReference type="ARBA" id="ARBA00004651"/>
    </source>
</evidence>
<evidence type="ECO:0000313" key="9">
    <source>
        <dbReference type="Proteomes" id="UP000682403"/>
    </source>
</evidence>
<keyword evidence="9" id="KW-1185">Reference proteome</keyword>
<name>A0ABS5LAT2_9BACI</name>
<sequence>MKFAGGFEQTAGFTASLSLPGFIAYAVAVIELAGGILSLIGLGTRIVSVLIAIIMLGAIFTVGLKKGFIGGYELDAALLAMAPSLAFTGSGAYSAEGLQKKHSRTAS</sequence>
<gene>
    <name evidence="8" type="ORF">J9317_02730</name>
</gene>
<evidence type="ECO:0000256" key="4">
    <source>
        <dbReference type="ARBA" id="ARBA00022692"/>
    </source>
</evidence>
<accession>A0ABS5LAT2</accession>
<organism evidence="8 9">
    <name type="scientific">Metabacillus flavus</name>
    <dbReference type="NCBI Taxonomy" id="2823519"/>
    <lineage>
        <taxon>Bacteria</taxon>
        <taxon>Bacillati</taxon>
        <taxon>Bacillota</taxon>
        <taxon>Bacilli</taxon>
        <taxon>Bacillales</taxon>
        <taxon>Bacillaceae</taxon>
        <taxon>Metabacillus</taxon>
    </lineage>
</organism>
<dbReference type="Pfam" id="PF07681">
    <property type="entry name" value="DoxX"/>
    <property type="match status" value="1"/>
</dbReference>
<keyword evidence="3" id="KW-1003">Cell membrane</keyword>
<evidence type="ECO:0000256" key="2">
    <source>
        <dbReference type="ARBA" id="ARBA00006679"/>
    </source>
</evidence>
<evidence type="ECO:0000313" key="8">
    <source>
        <dbReference type="EMBL" id="MBS2967688.1"/>
    </source>
</evidence>
<dbReference type="InterPro" id="IPR051907">
    <property type="entry name" value="DoxX-like_oxidoreductase"/>
</dbReference>
<dbReference type="PANTHER" id="PTHR33452:SF1">
    <property type="entry name" value="INNER MEMBRANE PROTEIN YPHA-RELATED"/>
    <property type="match status" value="1"/>
</dbReference>
<evidence type="ECO:0000256" key="3">
    <source>
        <dbReference type="ARBA" id="ARBA00022475"/>
    </source>
</evidence>